<proteinExistence type="predicted"/>
<evidence type="ECO:0000256" key="2">
    <source>
        <dbReference type="ARBA" id="ARBA00012438"/>
    </source>
</evidence>
<evidence type="ECO:0000256" key="3">
    <source>
        <dbReference type="ARBA" id="ARBA00022553"/>
    </source>
</evidence>
<accession>A0A1I6FVR0</accession>
<dbReference type="InterPro" id="IPR000700">
    <property type="entry name" value="PAS-assoc_C"/>
</dbReference>
<dbReference type="PROSITE" id="PS50109">
    <property type="entry name" value="HIS_KIN"/>
    <property type="match status" value="1"/>
</dbReference>
<keyword evidence="5" id="KW-0418">Kinase</keyword>
<evidence type="ECO:0000313" key="11">
    <source>
        <dbReference type="Proteomes" id="UP000243250"/>
    </source>
</evidence>
<dbReference type="CDD" id="cd00082">
    <property type="entry name" value="HisKA"/>
    <property type="match status" value="1"/>
</dbReference>
<dbReference type="PRINTS" id="PR00344">
    <property type="entry name" value="BCTRLSENSOR"/>
</dbReference>
<dbReference type="InterPro" id="IPR052162">
    <property type="entry name" value="Sensor_kinase/Photoreceptor"/>
</dbReference>
<dbReference type="PROSITE" id="PS50112">
    <property type="entry name" value="PAS"/>
    <property type="match status" value="2"/>
</dbReference>
<dbReference type="SUPFAM" id="SSF47384">
    <property type="entry name" value="Homodimeric domain of signal transducing histidine kinase"/>
    <property type="match status" value="1"/>
</dbReference>
<dbReference type="SMART" id="SM00091">
    <property type="entry name" value="PAS"/>
    <property type="match status" value="3"/>
</dbReference>
<dbReference type="EMBL" id="FOYS01000001">
    <property type="protein sequence ID" value="SFR33897.1"/>
    <property type="molecule type" value="Genomic_DNA"/>
</dbReference>
<dbReference type="SMART" id="SM00086">
    <property type="entry name" value="PAC"/>
    <property type="match status" value="2"/>
</dbReference>
<reference evidence="11" key="1">
    <citation type="submission" date="2016-10" db="EMBL/GenBank/DDBJ databases">
        <authorList>
            <person name="Varghese N."/>
            <person name="Submissions S."/>
        </authorList>
    </citation>
    <scope>NUCLEOTIDE SEQUENCE [LARGE SCALE GENOMIC DNA]</scope>
    <source>
        <strain evidence="11">CGMCC 1.8711</strain>
    </source>
</reference>
<dbReference type="Gene3D" id="1.10.287.130">
    <property type="match status" value="1"/>
</dbReference>
<dbReference type="PANTHER" id="PTHR43304:SF1">
    <property type="entry name" value="PAC DOMAIN-CONTAINING PROTEIN"/>
    <property type="match status" value="1"/>
</dbReference>
<evidence type="ECO:0000256" key="6">
    <source>
        <dbReference type="SAM" id="MobiDB-lite"/>
    </source>
</evidence>
<feature type="domain" description="PAS" evidence="8">
    <location>
        <begin position="161"/>
        <end position="235"/>
    </location>
</feature>
<dbReference type="InterPro" id="IPR001610">
    <property type="entry name" value="PAC"/>
</dbReference>
<dbReference type="Pfam" id="PF08448">
    <property type="entry name" value="PAS_4"/>
    <property type="match status" value="2"/>
</dbReference>
<dbReference type="Proteomes" id="UP000243250">
    <property type="component" value="Unassembled WGS sequence"/>
</dbReference>
<feature type="compositionally biased region" description="Basic and acidic residues" evidence="6">
    <location>
        <begin position="18"/>
        <end position="38"/>
    </location>
</feature>
<dbReference type="SMART" id="SM00388">
    <property type="entry name" value="HisKA"/>
    <property type="match status" value="1"/>
</dbReference>
<dbReference type="InterPro" id="IPR013655">
    <property type="entry name" value="PAS_fold_3"/>
</dbReference>
<gene>
    <name evidence="10" type="ORF">SAMN04488124_0375</name>
</gene>
<dbReference type="OrthoDB" id="8127at2157"/>
<comment type="catalytic activity">
    <reaction evidence="1">
        <text>ATP + protein L-histidine = ADP + protein N-phospho-L-histidine.</text>
        <dbReference type="EC" id="2.7.13.3"/>
    </reaction>
</comment>
<dbReference type="FunFam" id="3.30.450.20:FF:000155">
    <property type="entry name" value="Sensor histidine kinase TodS"/>
    <property type="match status" value="1"/>
</dbReference>
<dbReference type="InterPro" id="IPR003661">
    <property type="entry name" value="HisK_dim/P_dom"/>
</dbReference>
<dbReference type="Gene3D" id="2.10.70.100">
    <property type="match status" value="1"/>
</dbReference>
<dbReference type="InterPro" id="IPR004358">
    <property type="entry name" value="Sig_transdc_His_kin-like_C"/>
</dbReference>
<evidence type="ECO:0000313" key="10">
    <source>
        <dbReference type="EMBL" id="SFR33897.1"/>
    </source>
</evidence>
<feature type="domain" description="PAS" evidence="8">
    <location>
        <begin position="42"/>
        <end position="89"/>
    </location>
</feature>
<dbReference type="InterPro" id="IPR003594">
    <property type="entry name" value="HATPase_dom"/>
</dbReference>
<dbReference type="InterPro" id="IPR000014">
    <property type="entry name" value="PAS"/>
</dbReference>
<dbReference type="CDD" id="cd00075">
    <property type="entry name" value="HATPase"/>
    <property type="match status" value="1"/>
</dbReference>
<protein>
    <recommendedName>
        <fullName evidence="2">histidine kinase</fullName>
        <ecNumber evidence="2">2.7.13.3</ecNumber>
    </recommendedName>
</protein>
<dbReference type="AlphaFoldDB" id="A0A1I6FVR0"/>
<organism evidence="10 11">
    <name type="scientific">Halogeometricum limi</name>
    <dbReference type="NCBI Taxonomy" id="555875"/>
    <lineage>
        <taxon>Archaea</taxon>
        <taxon>Methanobacteriati</taxon>
        <taxon>Methanobacteriota</taxon>
        <taxon>Stenosarchaea group</taxon>
        <taxon>Halobacteria</taxon>
        <taxon>Halobacteriales</taxon>
        <taxon>Haloferacaceae</taxon>
        <taxon>Halogeometricum</taxon>
    </lineage>
</organism>
<dbReference type="Pfam" id="PF00512">
    <property type="entry name" value="HisKA"/>
    <property type="match status" value="1"/>
</dbReference>
<dbReference type="Pfam" id="PF08447">
    <property type="entry name" value="PAS_3"/>
    <property type="match status" value="1"/>
</dbReference>
<dbReference type="Gene3D" id="3.30.565.10">
    <property type="entry name" value="Histidine kinase-like ATPase, C-terminal domain"/>
    <property type="match status" value="1"/>
</dbReference>
<dbReference type="InterPro" id="IPR005467">
    <property type="entry name" value="His_kinase_dom"/>
</dbReference>
<dbReference type="NCBIfam" id="TIGR00229">
    <property type="entry name" value="sensory_box"/>
    <property type="match status" value="2"/>
</dbReference>
<dbReference type="SMART" id="SM00387">
    <property type="entry name" value="HATPase_c"/>
    <property type="match status" value="1"/>
</dbReference>
<dbReference type="InterPro" id="IPR036097">
    <property type="entry name" value="HisK_dim/P_sf"/>
</dbReference>
<dbReference type="PANTHER" id="PTHR43304">
    <property type="entry name" value="PHYTOCHROME-LIKE PROTEIN CPH1"/>
    <property type="match status" value="1"/>
</dbReference>
<dbReference type="RefSeq" id="WP_089876233.1">
    <property type="nucleotide sequence ID" value="NZ_FOYS01000001.1"/>
</dbReference>
<sequence>MNSDASTPDDGETASVSPERRDRRRDDRPTGHDDVDRPPIDVLDDSVVGTFVLDASFRVVWANRTVATFFGIDREALLGADKRELIEHEIKHIFEDADGFAERVLASYDDNAHVDVFECHVVASDDRADRWLEHRSLPIASGPYAGGRLEHYTDVTAQKQRERRFEAIFNSTYQFIGLMEPDGTLVEVNEAALAFSGLDREAVVGKPLWEAPSWQVDDETPRELQAAVERAAAGEFVRYDVDVRGTDGTATIDFSIRPVTDDAGDVVLLVPEGRDISELKRREQELRQSREFLRQIQAVADIGGWEIDLRTDSLKWTDEVYRIHDLPPDYEPTVEDALSFYHPDDRPEIAEAVELLVDGGYPFDLQLRLVTATGETRWVRALGSPWYEGDELVGARGTFQDITEWREQRRTLERQNRRFEEFASVVSHDLRNPLMVAHGSLELARTTGDDAHFDRAESALDRMGSLINDLLALAREGRRVEGTTTLELATVVEDVCETLPLDGATVDVSLGEYSLDADERRLRQLLENLLSNAIRHGGDDVTVRVGVLDDETGFFVADDGPGIPPEVRTSVFDRGYTTSPDGLGFGLAIVESIVAAHGWNVDLTESETGGARFEILVS</sequence>
<evidence type="ECO:0000259" key="8">
    <source>
        <dbReference type="PROSITE" id="PS50112"/>
    </source>
</evidence>
<dbReference type="Pfam" id="PF02518">
    <property type="entry name" value="HATPase_c"/>
    <property type="match status" value="1"/>
</dbReference>
<feature type="region of interest" description="Disordered" evidence="6">
    <location>
        <begin position="1"/>
        <end position="38"/>
    </location>
</feature>
<evidence type="ECO:0000259" key="7">
    <source>
        <dbReference type="PROSITE" id="PS50109"/>
    </source>
</evidence>
<feature type="domain" description="PAC" evidence="9">
    <location>
        <begin position="363"/>
        <end position="414"/>
    </location>
</feature>
<dbReference type="EC" id="2.7.13.3" evidence="2"/>
<keyword evidence="11" id="KW-1185">Reference proteome</keyword>
<feature type="domain" description="Histidine kinase" evidence="7">
    <location>
        <begin position="425"/>
        <end position="618"/>
    </location>
</feature>
<dbReference type="InterPro" id="IPR036890">
    <property type="entry name" value="HATPase_C_sf"/>
</dbReference>
<dbReference type="SUPFAM" id="SSF55874">
    <property type="entry name" value="ATPase domain of HSP90 chaperone/DNA topoisomerase II/histidine kinase"/>
    <property type="match status" value="1"/>
</dbReference>
<dbReference type="SUPFAM" id="SSF55785">
    <property type="entry name" value="PYP-like sensor domain (PAS domain)"/>
    <property type="match status" value="3"/>
</dbReference>
<dbReference type="STRING" id="555875.SAMN04488124_0375"/>
<dbReference type="InterPro" id="IPR013656">
    <property type="entry name" value="PAS_4"/>
</dbReference>
<feature type="domain" description="PAC" evidence="9">
    <location>
        <begin position="237"/>
        <end position="288"/>
    </location>
</feature>
<keyword evidence="4" id="KW-0808">Transferase</keyword>
<dbReference type="CDD" id="cd00130">
    <property type="entry name" value="PAS"/>
    <property type="match status" value="2"/>
</dbReference>
<evidence type="ECO:0000256" key="4">
    <source>
        <dbReference type="ARBA" id="ARBA00022679"/>
    </source>
</evidence>
<evidence type="ECO:0000256" key="1">
    <source>
        <dbReference type="ARBA" id="ARBA00000085"/>
    </source>
</evidence>
<evidence type="ECO:0000259" key="9">
    <source>
        <dbReference type="PROSITE" id="PS50113"/>
    </source>
</evidence>
<evidence type="ECO:0000256" key="5">
    <source>
        <dbReference type="ARBA" id="ARBA00022777"/>
    </source>
</evidence>
<dbReference type="Gene3D" id="3.30.450.20">
    <property type="entry name" value="PAS domain"/>
    <property type="match status" value="3"/>
</dbReference>
<dbReference type="GO" id="GO:0000155">
    <property type="term" value="F:phosphorelay sensor kinase activity"/>
    <property type="evidence" value="ECO:0007669"/>
    <property type="project" value="InterPro"/>
</dbReference>
<dbReference type="InterPro" id="IPR035965">
    <property type="entry name" value="PAS-like_dom_sf"/>
</dbReference>
<dbReference type="PROSITE" id="PS50113">
    <property type="entry name" value="PAC"/>
    <property type="match status" value="2"/>
</dbReference>
<keyword evidence="3" id="KW-0597">Phosphoprotein</keyword>
<name>A0A1I6FVR0_9EURY</name>